<accession>A0A8H6ZJD1</accession>
<keyword evidence="3" id="KW-1185">Reference proteome</keyword>
<organism evidence="2 3">
    <name type="scientific">Mycena sanguinolenta</name>
    <dbReference type="NCBI Taxonomy" id="230812"/>
    <lineage>
        <taxon>Eukaryota</taxon>
        <taxon>Fungi</taxon>
        <taxon>Dikarya</taxon>
        <taxon>Basidiomycota</taxon>
        <taxon>Agaricomycotina</taxon>
        <taxon>Agaricomycetes</taxon>
        <taxon>Agaricomycetidae</taxon>
        <taxon>Agaricales</taxon>
        <taxon>Marasmiineae</taxon>
        <taxon>Mycenaceae</taxon>
        <taxon>Mycena</taxon>
    </lineage>
</organism>
<sequence>MDDQPKPNPEFTHSSTCESESSSHASGMFSDSQQFTVTGGTFSNVTNHNYTATPGLSSDFRMIPMGDIDLRRVIRVGEPTGVAYSQQSRACIRWMHSAKARIDRRTKRVTVALYQGNDAEEEWRQDIAKHMSLRQVLSTFSLPICFLTHATSHPNIVQICCVASSNGIHATVFNDDLIPLRDFLDGYRNSPVLTVYIYACCNSDFSAAYRYMTSEFQWTFRNVRIGYGARLVGFAQSLSRGLMNCGSHLRNLNCLDCP</sequence>
<protein>
    <submittedName>
        <fullName evidence="2">Uncharacterized protein</fullName>
    </submittedName>
</protein>
<evidence type="ECO:0000256" key="1">
    <source>
        <dbReference type="SAM" id="MobiDB-lite"/>
    </source>
</evidence>
<proteinExistence type="predicted"/>
<dbReference type="OrthoDB" id="3038000at2759"/>
<reference evidence="2" key="1">
    <citation type="submission" date="2020-05" db="EMBL/GenBank/DDBJ databases">
        <title>Mycena genomes resolve the evolution of fungal bioluminescence.</title>
        <authorList>
            <person name="Tsai I.J."/>
        </authorList>
    </citation>
    <scope>NUCLEOTIDE SEQUENCE</scope>
    <source>
        <strain evidence="2">160909Yilan</strain>
    </source>
</reference>
<evidence type="ECO:0000313" key="3">
    <source>
        <dbReference type="Proteomes" id="UP000623467"/>
    </source>
</evidence>
<feature type="region of interest" description="Disordered" evidence="1">
    <location>
        <begin position="1"/>
        <end position="30"/>
    </location>
</feature>
<feature type="compositionally biased region" description="Low complexity" evidence="1">
    <location>
        <begin position="12"/>
        <end position="26"/>
    </location>
</feature>
<name>A0A8H6ZJD1_9AGAR</name>
<dbReference type="Proteomes" id="UP000623467">
    <property type="component" value="Unassembled WGS sequence"/>
</dbReference>
<comment type="caution">
    <text evidence="2">The sequence shown here is derived from an EMBL/GenBank/DDBJ whole genome shotgun (WGS) entry which is preliminary data.</text>
</comment>
<dbReference type="EMBL" id="JACAZH010000001">
    <property type="protein sequence ID" value="KAF7378379.1"/>
    <property type="molecule type" value="Genomic_DNA"/>
</dbReference>
<gene>
    <name evidence="2" type="ORF">MSAN_00264200</name>
</gene>
<evidence type="ECO:0000313" key="2">
    <source>
        <dbReference type="EMBL" id="KAF7378379.1"/>
    </source>
</evidence>
<dbReference type="AlphaFoldDB" id="A0A8H6ZJD1"/>